<evidence type="ECO:0000313" key="1">
    <source>
        <dbReference type="EMBL" id="KAI5654116.1"/>
    </source>
</evidence>
<accession>A0ACC0A031</accession>
<organism evidence="1 2">
    <name type="scientific">Catharanthus roseus</name>
    <name type="common">Madagascar periwinkle</name>
    <name type="synonym">Vinca rosea</name>
    <dbReference type="NCBI Taxonomy" id="4058"/>
    <lineage>
        <taxon>Eukaryota</taxon>
        <taxon>Viridiplantae</taxon>
        <taxon>Streptophyta</taxon>
        <taxon>Embryophyta</taxon>
        <taxon>Tracheophyta</taxon>
        <taxon>Spermatophyta</taxon>
        <taxon>Magnoliopsida</taxon>
        <taxon>eudicotyledons</taxon>
        <taxon>Gunneridae</taxon>
        <taxon>Pentapetalae</taxon>
        <taxon>asterids</taxon>
        <taxon>lamiids</taxon>
        <taxon>Gentianales</taxon>
        <taxon>Apocynaceae</taxon>
        <taxon>Rauvolfioideae</taxon>
        <taxon>Vinceae</taxon>
        <taxon>Catharanthinae</taxon>
        <taxon>Catharanthus</taxon>
    </lineage>
</organism>
<reference evidence="2" key="1">
    <citation type="journal article" date="2023" name="Nat. Plants">
        <title>Single-cell RNA sequencing provides a high-resolution roadmap for understanding the multicellular compartmentation of specialized metabolism.</title>
        <authorList>
            <person name="Sun S."/>
            <person name="Shen X."/>
            <person name="Li Y."/>
            <person name="Li Y."/>
            <person name="Wang S."/>
            <person name="Li R."/>
            <person name="Zhang H."/>
            <person name="Shen G."/>
            <person name="Guo B."/>
            <person name="Wei J."/>
            <person name="Xu J."/>
            <person name="St-Pierre B."/>
            <person name="Chen S."/>
            <person name="Sun C."/>
        </authorList>
    </citation>
    <scope>NUCLEOTIDE SEQUENCE [LARGE SCALE GENOMIC DNA]</scope>
</reference>
<proteinExistence type="predicted"/>
<dbReference type="EMBL" id="CM044707">
    <property type="protein sequence ID" value="KAI5654116.1"/>
    <property type="molecule type" value="Genomic_DNA"/>
</dbReference>
<sequence length="222" mass="24914">MITHPIHLNAWNQWQLRVRDGLAVSTEALSYPSDEYIRWYRGITRVYIGNPANRDTRSHGYQPTGVNRRMITSMLQEVDDMASVVIREPLSSPSQMTETEVLVELKGVLGDILGVEQEVDALLYLLLQKVAERGEGSGSGQPIGDLFDSSNLDMPSFTYRFFGFRAPLLPGAIGSSTPHQPISQASSSNEEEREDDMDGVQHLSFGHRVGKKTMRFTPFDWP</sequence>
<protein>
    <submittedName>
        <fullName evidence="1">Uncharacterized protein</fullName>
    </submittedName>
</protein>
<evidence type="ECO:0000313" key="2">
    <source>
        <dbReference type="Proteomes" id="UP001060085"/>
    </source>
</evidence>
<keyword evidence="2" id="KW-1185">Reference proteome</keyword>
<gene>
    <name evidence="1" type="ORF">M9H77_31303</name>
</gene>
<dbReference type="Proteomes" id="UP001060085">
    <property type="component" value="Linkage Group LG07"/>
</dbReference>
<name>A0ACC0A031_CATRO</name>
<comment type="caution">
    <text evidence="1">The sequence shown here is derived from an EMBL/GenBank/DDBJ whole genome shotgun (WGS) entry which is preliminary data.</text>
</comment>